<evidence type="ECO:0000313" key="1">
    <source>
        <dbReference type="EMBL" id="KKM44292.1"/>
    </source>
</evidence>
<dbReference type="PATRIC" id="fig|145458.7.peg.1684"/>
<dbReference type="STRING" id="145458.APU90_09675"/>
<evidence type="ECO:0000313" key="4">
    <source>
        <dbReference type="Proteomes" id="UP000237966"/>
    </source>
</evidence>
<gene>
    <name evidence="2" type="ORF">C5C51_07215</name>
    <name evidence="1" type="ORF">VT73_10345</name>
</gene>
<reference evidence="1 3" key="1">
    <citation type="submission" date="2015-04" db="EMBL/GenBank/DDBJ databases">
        <title>Draft genome sequence of Rathayibacter toxicus strain FH-142 (AKA 70134 or CS 32), a Western Australian isolate.</title>
        <authorList>
            <consortium name="Consortium for Microbial Forensics and Genomics (microFORGE)"/>
            <person name="Knight B.M."/>
            <person name="Roberts D.P."/>
            <person name="Lin D."/>
            <person name="Hari K."/>
            <person name="Fletcher J."/>
            <person name="Melcher U."/>
            <person name="Blagden T."/>
            <person name="Luster D.G."/>
            <person name="Sechler A.J."/>
            <person name="Schneider W.L."/>
            <person name="Winegar R.A."/>
        </authorList>
    </citation>
    <scope>NUCLEOTIDE SEQUENCE [LARGE SCALE GENOMIC DNA]</scope>
    <source>
        <strain evidence="1 3">FH142</strain>
    </source>
</reference>
<name>A0A0C5BFE4_9MICO</name>
<protein>
    <recommendedName>
        <fullName evidence="5">Carrier domain-containing protein</fullName>
    </recommendedName>
</protein>
<accession>A0A0C5BFE4</accession>
<dbReference type="OrthoDB" id="3873684at2"/>
<dbReference type="Proteomes" id="UP000237966">
    <property type="component" value="Unassembled WGS sequence"/>
</dbReference>
<dbReference type="GeneID" id="93666879"/>
<reference evidence="2 4" key="2">
    <citation type="submission" date="2018-02" db="EMBL/GenBank/DDBJ databases">
        <title>Bacteriophage NCPPB3778 and a type I-E CRISPR drive the evolution of the US Biological Select Agent, Rathayibacter toxicus.</title>
        <authorList>
            <person name="Davis E.W.II."/>
            <person name="Tabima J.F."/>
            <person name="Weisberg A.J."/>
            <person name="Lopes L.D."/>
            <person name="Wiseman M.S."/>
            <person name="Wiseman M.S."/>
            <person name="Pupko T."/>
            <person name="Belcher M.S."/>
            <person name="Sechler A.J."/>
            <person name="Tancos M.A."/>
            <person name="Schroeder B.K."/>
            <person name="Murray T.D."/>
            <person name="Luster D.G."/>
            <person name="Schneider W.L."/>
            <person name="Rogers E."/>
            <person name="Andreote F.D."/>
            <person name="Grunwald N.J."/>
            <person name="Putnam M.L."/>
            <person name="Chang J.H."/>
        </authorList>
    </citation>
    <scope>NUCLEOTIDE SEQUENCE [LARGE SCALE GENOMIC DNA]</scope>
    <source>
        <strain evidence="2 4">FH99</strain>
    </source>
</reference>
<dbReference type="AlphaFoldDB" id="A0A0C5BFE4"/>
<evidence type="ECO:0008006" key="5">
    <source>
        <dbReference type="Google" id="ProtNLM"/>
    </source>
</evidence>
<organism evidence="1 3">
    <name type="scientific">Rathayibacter toxicus</name>
    <dbReference type="NCBI Taxonomy" id="145458"/>
    <lineage>
        <taxon>Bacteria</taxon>
        <taxon>Bacillati</taxon>
        <taxon>Actinomycetota</taxon>
        <taxon>Actinomycetes</taxon>
        <taxon>Micrococcales</taxon>
        <taxon>Microbacteriaceae</taxon>
        <taxon>Rathayibacter</taxon>
    </lineage>
</organism>
<dbReference type="EMBL" id="PSWU01000012">
    <property type="protein sequence ID" value="PPI14361.1"/>
    <property type="molecule type" value="Genomic_DNA"/>
</dbReference>
<dbReference type="RefSeq" id="WP_027691520.1">
    <property type="nucleotide sequence ID" value="NZ_CP010848.1"/>
</dbReference>
<comment type="caution">
    <text evidence="1">The sequence shown here is derived from an EMBL/GenBank/DDBJ whole genome shotgun (WGS) entry which is preliminary data.</text>
</comment>
<dbReference type="KEGG" id="rtc:APU90_09675"/>
<proteinExistence type="predicted"/>
<keyword evidence="3" id="KW-1185">Reference proteome</keyword>
<dbReference type="KEGG" id="rtx:TI83_07400"/>
<dbReference type="Proteomes" id="UP000052979">
    <property type="component" value="Unassembled WGS sequence"/>
</dbReference>
<evidence type="ECO:0000313" key="3">
    <source>
        <dbReference type="Proteomes" id="UP000052979"/>
    </source>
</evidence>
<dbReference type="EMBL" id="LBFI01000057">
    <property type="protein sequence ID" value="KKM44292.1"/>
    <property type="molecule type" value="Genomic_DNA"/>
</dbReference>
<evidence type="ECO:0000313" key="2">
    <source>
        <dbReference type="EMBL" id="PPI14361.1"/>
    </source>
</evidence>
<sequence length="79" mass="8547">MSANVQQLETEIVTILAETGIHFADGSTPVASLSLAWILHQLEQRHGVVIELNDTQLAHAVDVDSLVQVLEPVLFGETS</sequence>